<evidence type="ECO:0000256" key="3">
    <source>
        <dbReference type="ARBA" id="ARBA00022692"/>
    </source>
</evidence>
<evidence type="ECO:0000313" key="9">
    <source>
        <dbReference type="Proteomes" id="UP000199666"/>
    </source>
</evidence>
<dbReference type="PANTHER" id="PTHR47371">
    <property type="entry name" value="LIPOTEICHOIC ACID SYNTHASE"/>
    <property type="match status" value="1"/>
</dbReference>
<name>A0A1I2UUJ8_9SPHI</name>
<evidence type="ECO:0000256" key="2">
    <source>
        <dbReference type="ARBA" id="ARBA00022475"/>
    </source>
</evidence>
<evidence type="ECO:0000256" key="6">
    <source>
        <dbReference type="SAM" id="Phobius"/>
    </source>
</evidence>
<protein>
    <submittedName>
        <fullName evidence="8">Uncharacterized sulfatase</fullName>
    </submittedName>
</protein>
<organism evidence="8 9">
    <name type="scientific">Pedobacter insulae</name>
    <dbReference type="NCBI Taxonomy" id="414048"/>
    <lineage>
        <taxon>Bacteria</taxon>
        <taxon>Pseudomonadati</taxon>
        <taxon>Bacteroidota</taxon>
        <taxon>Sphingobacteriia</taxon>
        <taxon>Sphingobacteriales</taxon>
        <taxon>Sphingobacteriaceae</taxon>
        <taxon>Pedobacter</taxon>
    </lineage>
</organism>
<dbReference type="InterPro" id="IPR050448">
    <property type="entry name" value="OpgB/LTA_synthase_biosynth"/>
</dbReference>
<evidence type="ECO:0000313" key="8">
    <source>
        <dbReference type="EMBL" id="SFG78461.1"/>
    </source>
</evidence>
<dbReference type="Proteomes" id="UP000199666">
    <property type="component" value="Unassembled WGS sequence"/>
</dbReference>
<dbReference type="STRING" id="414048.SAMN04489864_102251"/>
<dbReference type="Pfam" id="PF00884">
    <property type="entry name" value="Sulfatase"/>
    <property type="match status" value="1"/>
</dbReference>
<keyword evidence="5 6" id="KW-0472">Membrane</keyword>
<dbReference type="EMBL" id="FOPP01000002">
    <property type="protein sequence ID" value="SFG78461.1"/>
    <property type="molecule type" value="Genomic_DNA"/>
</dbReference>
<sequence length="674" mass="76730">MNIKLFREKFFKAITSIMQLMLAWLVILLILRIFEVLYNGITRTFPESMLKLIALSVWFDIMFWLKVVVCITVVYIVLYFIKPTLARVTGLIALFLLSISQLLLITYFNTSLVPLGADLFGYSLADIQQTLGASSALNIVTIISLILMLVVFGFVLIFLSRRIKVKLSFVLIISIIAFLALLTNVQQYSSMIDLRNEYDQNLSLNKADYFLTSSVNYFLPASRETDIYADAYIEQYEGNESLGDAFVYPSEAAFPFYHTNEAPDVLSPFFKPIQSPPNIVILMVEGLGRAFTNEGAYLGNFTPYLDSLAGESLYWKNFLSIGGRTFGVLPAMMGSMPFSKNGILEMGAQMPDHLSLYSLLSYNGYRTSFYYGGDSKFDNMAIFLKKNGVNAVEDLKTIPSNYRKLPAKANGFTWGYADDQVYKHYLGNHPMGSPTLSVILTVATHDPFLVPNQDRYKKQFEQRMSLLGFDDSKKMNYRNFANQYSSVLYADESIRDFINAYKKRPDYANTIFLITGDHRMAEIPLRNKIDRFHVPLIIFSPLLKRTAQFESISTHFDITPSLLRLLKKSSKLNLPTGAGWMGGGLDTARSFRNIHSYPLMQTKTAMVDFIQGDYHLNGNQLFKLNVDLEETPIQDEKKLKQLNNAFDNFKRKNDKISNGGKLLPDSIIKRYQLR</sequence>
<keyword evidence="3 6" id="KW-0812">Transmembrane</keyword>
<dbReference type="SUPFAM" id="SSF53649">
    <property type="entry name" value="Alkaline phosphatase-like"/>
    <property type="match status" value="1"/>
</dbReference>
<dbReference type="Gene3D" id="3.40.720.10">
    <property type="entry name" value="Alkaline Phosphatase, subunit A"/>
    <property type="match status" value="1"/>
</dbReference>
<evidence type="ECO:0000259" key="7">
    <source>
        <dbReference type="Pfam" id="PF00884"/>
    </source>
</evidence>
<feature type="transmembrane region" description="Helical" evidence="6">
    <location>
        <begin position="61"/>
        <end position="81"/>
    </location>
</feature>
<keyword evidence="2" id="KW-1003">Cell membrane</keyword>
<dbReference type="PANTHER" id="PTHR47371:SF3">
    <property type="entry name" value="PHOSPHOGLYCEROL TRANSFERASE I"/>
    <property type="match status" value="1"/>
</dbReference>
<comment type="subcellular location">
    <subcellularLocation>
        <location evidence="1">Cell membrane</location>
        <topology evidence="1">Multi-pass membrane protein</topology>
    </subcellularLocation>
</comment>
<feature type="transmembrane region" description="Helical" evidence="6">
    <location>
        <begin position="88"/>
        <end position="108"/>
    </location>
</feature>
<evidence type="ECO:0000256" key="4">
    <source>
        <dbReference type="ARBA" id="ARBA00022989"/>
    </source>
</evidence>
<keyword evidence="4 6" id="KW-1133">Transmembrane helix</keyword>
<proteinExistence type="predicted"/>
<dbReference type="GO" id="GO:0005886">
    <property type="term" value="C:plasma membrane"/>
    <property type="evidence" value="ECO:0007669"/>
    <property type="project" value="UniProtKB-SubCell"/>
</dbReference>
<evidence type="ECO:0000256" key="1">
    <source>
        <dbReference type="ARBA" id="ARBA00004651"/>
    </source>
</evidence>
<feature type="transmembrane region" description="Helical" evidence="6">
    <location>
        <begin position="139"/>
        <end position="160"/>
    </location>
</feature>
<accession>A0A1I2UUJ8</accession>
<gene>
    <name evidence="8" type="ORF">SAMN04489864_102251</name>
</gene>
<feature type="transmembrane region" description="Helical" evidence="6">
    <location>
        <begin position="21"/>
        <end position="41"/>
    </location>
</feature>
<feature type="transmembrane region" description="Helical" evidence="6">
    <location>
        <begin position="167"/>
        <end position="185"/>
    </location>
</feature>
<reference evidence="8 9" key="1">
    <citation type="submission" date="2016-10" db="EMBL/GenBank/DDBJ databases">
        <authorList>
            <person name="de Groot N.N."/>
        </authorList>
    </citation>
    <scope>NUCLEOTIDE SEQUENCE [LARGE SCALE GENOMIC DNA]</scope>
    <source>
        <strain evidence="8 9">DSM 18684</strain>
    </source>
</reference>
<dbReference type="AlphaFoldDB" id="A0A1I2UUJ8"/>
<evidence type="ECO:0000256" key="5">
    <source>
        <dbReference type="ARBA" id="ARBA00023136"/>
    </source>
</evidence>
<dbReference type="InterPro" id="IPR017850">
    <property type="entry name" value="Alkaline_phosphatase_core_sf"/>
</dbReference>
<dbReference type="CDD" id="cd16015">
    <property type="entry name" value="LTA_synthase"/>
    <property type="match status" value="1"/>
</dbReference>
<keyword evidence="9" id="KW-1185">Reference proteome</keyword>
<dbReference type="InterPro" id="IPR000917">
    <property type="entry name" value="Sulfatase_N"/>
</dbReference>
<feature type="domain" description="Sulfatase N-terminal" evidence="7">
    <location>
        <begin position="277"/>
        <end position="566"/>
    </location>
</feature>